<proteinExistence type="predicted"/>
<organism evidence="1">
    <name type="scientific">Solanum lycopersicum</name>
    <name type="common">Tomato</name>
    <name type="synonym">Lycopersicon esculentum</name>
    <dbReference type="NCBI Taxonomy" id="4081"/>
    <lineage>
        <taxon>Eukaryota</taxon>
        <taxon>Viridiplantae</taxon>
        <taxon>Streptophyta</taxon>
        <taxon>Embryophyta</taxon>
        <taxon>Tracheophyta</taxon>
        <taxon>Spermatophyta</taxon>
        <taxon>Magnoliopsida</taxon>
        <taxon>eudicotyledons</taxon>
        <taxon>Gunneridae</taxon>
        <taxon>Pentapetalae</taxon>
        <taxon>asterids</taxon>
        <taxon>lamiids</taxon>
        <taxon>Solanales</taxon>
        <taxon>Solanaceae</taxon>
        <taxon>Solanoideae</taxon>
        <taxon>Solaneae</taxon>
        <taxon>Solanum</taxon>
        <taxon>Solanum subgen. Lycopersicon</taxon>
    </lineage>
</organism>
<accession>A0A3Q7IGZ7</accession>
<reference evidence="1" key="2">
    <citation type="submission" date="2019-01" db="UniProtKB">
        <authorList>
            <consortium name="EnsemblPlants"/>
        </authorList>
    </citation>
    <scope>IDENTIFICATION</scope>
    <source>
        <strain evidence="1">cv. Heinz 1706</strain>
    </source>
</reference>
<dbReference type="Gramene" id="Solyc08g023595.1.1">
    <property type="protein sequence ID" value="Solyc08g023595.1.1"/>
    <property type="gene ID" value="Solyc08g023595.1"/>
</dbReference>
<reference evidence="1" key="1">
    <citation type="journal article" date="2012" name="Nature">
        <title>The tomato genome sequence provides insights into fleshy fruit evolution.</title>
        <authorList>
            <consortium name="Tomato Genome Consortium"/>
        </authorList>
    </citation>
    <scope>NUCLEOTIDE SEQUENCE [LARGE SCALE GENOMIC DNA]</scope>
    <source>
        <strain evidence="1">cv. Heinz 1706</strain>
    </source>
</reference>
<dbReference type="EnsemblPlants" id="Solyc08g023595.1.1">
    <property type="protein sequence ID" value="Solyc08g023595.1.1"/>
    <property type="gene ID" value="Solyc08g023595.1"/>
</dbReference>
<protein>
    <submittedName>
        <fullName evidence="1">Uncharacterized protein</fullName>
    </submittedName>
</protein>
<evidence type="ECO:0000313" key="1">
    <source>
        <dbReference type="EnsemblPlants" id="Solyc08g023595.1.1"/>
    </source>
</evidence>
<name>A0A3Q7IGZ7_SOLLC</name>
<dbReference type="Proteomes" id="UP000004994">
    <property type="component" value="Chromosome 8"/>
</dbReference>
<dbReference type="AlphaFoldDB" id="A0A3Q7IGZ7"/>
<keyword evidence="2" id="KW-1185">Reference proteome</keyword>
<sequence length="82" mass="9831">MEEVGRKVEFSHTESNRNYFSNANLARSHTDRRSTSGYYSLVGENLVFWKVRNKMWLLDLVQKLTIELWQWQHVNSYGSNNY</sequence>
<dbReference type="InParanoid" id="A0A3Q7IGZ7"/>
<evidence type="ECO:0000313" key="2">
    <source>
        <dbReference type="Proteomes" id="UP000004994"/>
    </source>
</evidence>